<dbReference type="AlphaFoldDB" id="A0A8H7P545"/>
<accession>A0A8H7P545</accession>
<evidence type="ECO:0000313" key="1">
    <source>
        <dbReference type="EMBL" id="KAF9816745.1"/>
    </source>
</evidence>
<sequence length="638" mass="71784">MSFKGLLAGISKTTKRLSLKILTRSKRRNLYQSLLFECDALQREAEVLIEQCRLKLTQPEFNEWNTVLDVLKAERKKLIPFSGYGSRSSAELAGISTAESFKCDVTTFNQNSHELARRCESRRGRHIEMSGEDIGIEGEQELQQVEDNSDFHISNLAVSEKEKLRSRSAPVKTSVAFDLKDQERRCEAVLATRMIVHTPENALGLHFNGGPDRLQHSAVYSSNRTISLIVEYSEDQNCKNQLGMSTCTTLVVSTITMAFGYIPALFTASTLVVRLRPRSSLKIDYQSRLYEGDANLSEASVHYAEIQDTINNQRERIGWRAQFDRLRIERGQLAMDFFTYRSAGAQADALARAERYRTNAKELNNTVTEAYHLALASTAGKSTPVASSTSHIFNHHDGPRILSVYTNNSLDVWAHMEKPDTNAVHRVPTSKLTNSIIPECDGYTESPEPLIYPGYDIPRAVGALTAAAAANPMNFCILTIPRHAPSYLDASLCETHFSTDTQNAGRPPGSDGRMRKVFLVIWINLPSHSIHLPTRKVQRGEKMNENMDDAIKEAFGDRIEKIDLTDLRQEGRLTSFGSIMGQCLINFFLNSGKPTRPSFVQTAARRYTKLVEYVFWKNKRRTTFDQSHPPLTYAPATI</sequence>
<comment type="caution">
    <text evidence="1">The sequence shown here is derived from an EMBL/GenBank/DDBJ whole genome shotgun (WGS) entry which is preliminary data.</text>
</comment>
<reference evidence="1" key="1">
    <citation type="submission" date="2020-11" db="EMBL/GenBank/DDBJ databases">
        <authorList>
            <person name="Koelle M."/>
            <person name="Horta M.A.C."/>
            <person name="Nowrousian M."/>
            <person name="Ohm R.A."/>
            <person name="Benz P."/>
            <person name="Pilgard A."/>
        </authorList>
    </citation>
    <scope>NUCLEOTIDE SEQUENCE</scope>
    <source>
        <strain evidence="1">FPRL280</strain>
    </source>
</reference>
<evidence type="ECO:0000313" key="2">
    <source>
        <dbReference type="Proteomes" id="UP000639403"/>
    </source>
</evidence>
<reference evidence="1" key="2">
    <citation type="journal article" name="Front. Microbiol.">
        <title>Degradative Capacity of Two Strains of Rhodonia placenta: From Phenotype to Genotype.</title>
        <authorList>
            <person name="Kolle M."/>
            <person name="Horta M.A.C."/>
            <person name="Nowrousian M."/>
            <person name="Ohm R.A."/>
            <person name="Benz J.P."/>
            <person name="Pilgard A."/>
        </authorList>
    </citation>
    <scope>NUCLEOTIDE SEQUENCE</scope>
    <source>
        <strain evidence="1">FPRL280</strain>
    </source>
</reference>
<protein>
    <submittedName>
        <fullName evidence="1">Uncharacterized protein</fullName>
    </submittedName>
</protein>
<dbReference type="EMBL" id="JADOXO010000053">
    <property type="protein sequence ID" value="KAF9816745.1"/>
    <property type="molecule type" value="Genomic_DNA"/>
</dbReference>
<dbReference type="Proteomes" id="UP000639403">
    <property type="component" value="Unassembled WGS sequence"/>
</dbReference>
<name>A0A8H7P545_9APHY</name>
<gene>
    <name evidence="1" type="ORF">IEO21_03907</name>
</gene>
<proteinExistence type="predicted"/>
<organism evidence="1 2">
    <name type="scientific">Rhodonia placenta</name>
    <dbReference type="NCBI Taxonomy" id="104341"/>
    <lineage>
        <taxon>Eukaryota</taxon>
        <taxon>Fungi</taxon>
        <taxon>Dikarya</taxon>
        <taxon>Basidiomycota</taxon>
        <taxon>Agaricomycotina</taxon>
        <taxon>Agaricomycetes</taxon>
        <taxon>Polyporales</taxon>
        <taxon>Adustoporiaceae</taxon>
        <taxon>Rhodonia</taxon>
    </lineage>
</organism>